<reference evidence="1 2" key="1">
    <citation type="journal article" date="2019" name="Int. J. Syst. Evol. Microbiol.">
        <title>The Global Catalogue of Microorganisms (GCM) 10K type strain sequencing project: providing services to taxonomists for standard genome sequencing and annotation.</title>
        <authorList>
            <consortium name="The Broad Institute Genomics Platform"/>
            <consortium name="The Broad Institute Genome Sequencing Center for Infectious Disease"/>
            <person name="Wu L."/>
            <person name="Ma J."/>
        </authorList>
    </citation>
    <scope>NUCLEOTIDE SEQUENCE [LARGE SCALE GENOMIC DNA]</scope>
    <source>
        <strain evidence="1 2">JCM 6307</strain>
    </source>
</reference>
<evidence type="ECO:0000313" key="1">
    <source>
        <dbReference type="EMBL" id="GAA2506916.1"/>
    </source>
</evidence>
<dbReference type="EMBL" id="BAAATA010000041">
    <property type="protein sequence ID" value="GAA2506916.1"/>
    <property type="molecule type" value="Genomic_DNA"/>
</dbReference>
<keyword evidence="2" id="KW-1185">Reference proteome</keyword>
<accession>A0ABN3MR24</accession>
<evidence type="ECO:0008006" key="3">
    <source>
        <dbReference type="Google" id="ProtNLM"/>
    </source>
</evidence>
<proteinExistence type="predicted"/>
<dbReference type="Proteomes" id="UP001501358">
    <property type="component" value="Unassembled WGS sequence"/>
</dbReference>
<name>A0ABN3MR24_9ACTN</name>
<evidence type="ECO:0000313" key="2">
    <source>
        <dbReference type="Proteomes" id="UP001501358"/>
    </source>
</evidence>
<protein>
    <recommendedName>
        <fullName evidence="3">Peptide chain release factor 1</fullName>
    </recommendedName>
</protein>
<organism evidence="1 2">
    <name type="scientific">Streptomyces thermolineatus</name>
    <dbReference type="NCBI Taxonomy" id="44033"/>
    <lineage>
        <taxon>Bacteria</taxon>
        <taxon>Bacillati</taxon>
        <taxon>Actinomycetota</taxon>
        <taxon>Actinomycetes</taxon>
        <taxon>Kitasatosporales</taxon>
        <taxon>Streptomycetaceae</taxon>
        <taxon>Streptomyces</taxon>
    </lineage>
</organism>
<gene>
    <name evidence="1" type="ORF">GCM10010406_49380</name>
</gene>
<dbReference type="Pfam" id="PF18844">
    <property type="entry name" value="baeRF_family2"/>
    <property type="match status" value="1"/>
</dbReference>
<dbReference type="InterPro" id="IPR040701">
    <property type="entry name" value="Bact_RF_family2"/>
</dbReference>
<sequence>MELTFLSPLYARQGPFACVYVDTSRDVEDPDRAIELRRRHLKEELEEQGADPATTGTLTRTVGTDQDVPGPHGQAVFAAHGRLALAEELPRPPARDRARFTMVPDAMPLALQHAPDIPYAAVVMRRVPEAGRETAQQDLEVELQTGRWPVARVAAGGRTLRRVPAGDWRQEAGPVAGELAELAGRGEAETIVLSGDLWARGVLTRELPGRLRERVVGIESDGRAAEPGRALLEEELDYLFRGRANTRDQERIEAFRARTARGGGAAEGLVAVVEALRAGRADALLVNDPADLSVRLWVGTAPKQIGLSEAELNAYGVHSGWEEPADAALLRAAVGTRAELVVVPREELPTTDGLGVLLRGSGTGA</sequence>
<dbReference type="RefSeq" id="WP_344385540.1">
    <property type="nucleotide sequence ID" value="NZ_BAAATA010000041.1"/>
</dbReference>
<comment type="caution">
    <text evidence="1">The sequence shown here is derived from an EMBL/GenBank/DDBJ whole genome shotgun (WGS) entry which is preliminary data.</text>
</comment>